<dbReference type="HOGENOM" id="CLU_2776708_0_0_1"/>
<dbReference type="InParanoid" id="A0A0D0D0W8"/>
<keyword evidence="1" id="KW-0472">Membrane</keyword>
<evidence type="ECO:0000256" key="1">
    <source>
        <dbReference type="SAM" id="Phobius"/>
    </source>
</evidence>
<accession>A0A0D0D0W8</accession>
<keyword evidence="3" id="KW-1185">Reference proteome</keyword>
<dbReference type="AlphaFoldDB" id="A0A0D0D0W8"/>
<gene>
    <name evidence="2" type="ORF">PAXRUDRAFT_832698</name>
</gene>
<keyword evidence="1" id="KW-1133">Transmembrane helix</keyword>
<evidence type="ECO:0000313" key="3">
    <source>
        <dbReference type="Proteomes" id="UP000054538"/>
    </source>
</evidence>
<organism evidence="2 3">
    <name type="scientific">Paxillus rubicundulus Ve08.2h10</name>
    <dbReference type="NCBI Taxonomy" id="930991"/>
    <lineage>
        <taxon>Eukaryota</taxon>
        <taxon>Fungi</taxon>
        <taxon>Dikarya</taxon>
        <taxon>Basidiomycota</taxon>
        <taxon>Agaricomycotina</taxon>
        <taxon>Agaricomycetes</taxon>
        <taxon>Agaricomycetidae</taxon>
        <taxon>Boletales</taxon>
        <taxon>Paxilineae</taxon>
        <taxon>Paxillaceae</taxon>
        <taxon>Paxillus</taxon>
    </lineage>
</organism>
<evidence type="ECO:0000313" key="2">
    <source>
        <dbReference type="EMBL" id="KIK81673.1"/>
    </source>
</evidence>
<reference evidence="3" key="2">
    <citation type="submission" date="2015-01" db="EMBL/GenBank/DDBJ databases">
        <title>Evolutionary Origins and Diversification of the Mycorrhizal Mutualists.</title>
        <authorList>
            <consortium name="DOE Joint Genome Institute"/>
            <consortium name="Mycorrhizal Genomics Consortium"/>
            <person name="Kohler A."/>
            <person name="Kuo A."/>
            <person name="Nagy L.G."/>
            <person name="Floudas D."/>
            <person name="Copeland A."/>
            <person name="Barry K.W."/>
            <person name="Cichocki N."/>
            <person name="Veneault-Fourrey C."/>
            <person name="LaButti K."/>
            <person name="Lindquist E.A."/>
            <person name="Lipzen A."/>
            <person name="Lundell T."/>
            <person name="Morin E."/>
            <person name="Murat C."/>
            <person name="Riley R."/>
            <person name="Ohm R."/>
            <person name="Sun H."/>
            <person name="Tunlid A."/>
            <person name="Henrissat B."/>
            <person name="Grigoriev I.V."/>
            <person name="Hibbett D.S."/>
            <person name="Martin F."/>
        </authorList>
    </citation>
    <scope>NUCLEOTIDE SEQUENCE [LARGE SCALE GENOMIC DNA]</scope>
    <source>
        <strain evidence="3">Ve08.2h10</strain>
    </source>
</reference>
<dbReference type="Proteomes" id="UP000054538">
    <property type="component" value="Unassembled WGS sequence"/>
</dbReference>
<reference evidence="2 3" key="1">
    <citation type="submission" date="2014-04" db="EMBL/GenBank/DDBJ databases">
        <authorList>
            <consortium name="DOE Joint Genome Institute"/>
            <person name="Kuo A."/>
            <person name="Kohler A."/>
            <person name="Jargeat P."/>
            <person name="Nagy L.G."/>
            <person name="Floudas D."/>
            <person name="Copeland A."/>
            <person name="Barry K.W."/>
            <person name="Cichocki N."/>
            <person name="Veneault-Fourrey C."/>
            <person name="LaButti K."/>
            <person name="Lindquist E.A."/>
            <person name="Lipzen A."/>
            <person name="Lundell T."/>
            <person name="Morin E."/>
            <person name="Murat C."/>
            <person name="Sun H."/>
            <person name="Tunlid A."/>
            <person name="Henrissat B."/>
            <person name="Grigoriev I.V."/>
            <person name="Hibbett D.S."/>
            <person name="Martin F."/>
            <person name="Nordberg H.P."/>
            <person name="Cantor M.N."/>
            <person name="Hua S.X."/>
        </authorList>
    </citation>
    <scope>NUCLEOTIDE SEQUENCE [LARGE SCALE GENOMIC DNA]</scope>
    <source>
        <strain evidence="2 3">Ve08.2h10</strain>
    </source>
</reference>
<name>A0A0D0D0W8_9AGAM</name>
<keyword evidence="1" id="KW-0812">Transmembrane</keyword>
<protein>
    <submittedName>
        <fullName evidence="2">Uncharacterized protein</fullName>
    </submittedName>
</protein>
<feature type="transmembrane region" description="Helical" evidence="1">
    <location>
        <begin position="12"/>
        <end position="31"/>
    </location>
</feature>
<proteinExistence type="predicted"/>
<feature type="transmembrane region" description="Helical" evidence="1">
    <location>
        <begin position="43"/>
        <end position="61"/>
    </location>
</feature>
<dbReference type="OrthoDB" id="2679808at2759"/>
<sequence length="69" mass="7523">MSTSFALMRGPTYLGFAVALVSYGATIGQLIHYARAFPSDKLHVKLLAFIVLCVAGLHSFHDQPMTVQL</sequence>
<dbReference type="EMBL" id="KN825753">
    <property type="protein sequence ID" value="KIK81673.1"/>
    <property type="molecule type" value="Genomic_DNA"/>
</dbReference>